<feature type="region of interest" description="Disordered" evidence="1">
    <location>
        <begin position="130"/>
        <end position="164"/>
    </location>
</feature>
<name>A0AAW0Q2K4_9GOBI</name>
<dbReference type="AlphaFoldDB" id="A0AAW0Q2K4"/>
<keyword evidence="3" id="KW-1185">Reference proteome</keyword>
<proteinExistence type="predicted"/>
<accession>A0AAW0Q2K4</accession>
<evidence type="ECO:0000313" key="3">
    <source>
        <dbReference type="Proteomes" id="UP001460270"/>
    </source>
</evidence>
<dbReference type="EMBL" id="JBBPFD010000001">
    <property type="protein sequence ID" value="KAK7945283.1"/>
    <property type="molecule type" value="Genomic_DNA"/>
</dbReference>
<feature type="region of interest" description="Disordered" evidence="1">
    <location>
        <begin position="1"/>
        <end position="29"/>
    </location>
</feature>
<gene>
    <name evidence="2" type="ORF">WMY93_001011</name>
</gene>
<reference evidence="3" key="1">
    <citation type="submission" date="2024-04" db="EMBL/GenBank/DDBJ databases">
        <title>Salinicola lusitanus LLJ914,a marine bacterium isolated from the Okinawa Trough.</title>
        <authorList>
            <person name="Li J."/>
        </authorList>
    </citation>
    <scope>NUCLEOTIDE SEQUENCE [LARGE SCALE GENOMIC DNA]</scope>
</reference>
<comment type="caution">
    <text evidence="2">The sequence shown here is derived from an EMBL/GenBank/DDBJ whole genome shotgun (WGS) entry which is preliminary data.</text>
</comment>
<evidence type="ECO:0000256" key="1">
    <source>
        <dbReference type="SAM" id="MobiDB-lite"/>
    </source>
</evidence>
<feature type="compositionally biased region" description="Basic and acidic residues" evidence="1">
    <location>
        <begin position="142"/>
        <end position="164"/>
    </location>
</feature>
<organism evidence="2 3">
    <name type="scientific">Mugilogobius chulae</name>
    <name type="common">yellowstripe goby</name>
    <dbReference type="NCBI Taxonomy" id="88201"/>
    <lineage>
        <taxon>Eukaryota</taxon>
        <taxon>Metazoa</taxon>
        <taxon>Chordata</taxon>
        <taxon>Craniata</taxon>
        <taxon>Vertebrata</taxon>
        <taxon>Euteleostomi</taxon>
        <taxon>Actinopterygii</taxon>
        <taxon>Neopterygii</taxon>
        <taxon>Teleostei</taxon>
        <taxon>Neoteleostei</taxon>
        <taxon>Acanthomorphata</taxon>
        <taxon>Gobiaria</taxon>
        <taxon>Gobiiformes</taxon>
        <taxon>Gobioidei</taxon>
        <taxon>Gobiidae</taxon>
        <taxon>Gobionellinae</taxon>
        <taxon>Mugilogobius</taxon>
    </lineage>
</organism>
<feature type="compositionally biased region" description="Basic residues" evidence="1">
    <location>
        <begin position="130"/>
        <end position="141"/>
    </location>
</feature>
<protein>
    <submittedName>
        <fullName evidence="2">Uncharacterized protein</fullName>
    </submittedName>
</protein>
<evidence type="ECO:0000313" key="2">
    <source>
        <dbReference type="EMBL" id="KAK7945283.1"/>
    </source>
</evidence>
<dbReference type="Proteomes" id="UP001460270">
    <property type="component" value="Unassembled WGS sequence"/>
</dbReference>
<sequence length="164" mass="18748">MEEPAVVLQEKGGSWELAQGGGGGGERGAKEHASLASLLKHSCLLCWSSSPRDKDDNGLEMDERVIGKTAEIRVRRPQHLPLVCASGCARVREGKGGDVYVCARRKEEEGVRVREGEKRRKRKVCVCARRRGRKERRRERRERKTREKESETARERGKEREEKR</sequence>